<dbReference type="eggNOG" id="KOG2692">
    <property type="taxonomic scope" value="Eukaryota"/>
</dbReference>
<evidence type="ECO:0000256" key="15">
    <source>
        <dbReference type="ARBA" id="ARBA00034249"/>
    </source>
</evidence>
<evidence type="ECO:0000256" key="1">
    <source>
        <dbReference type="ARBA" id="ARBA00004447"/>
    </source>
</evidence>
<evidence type="ECO:0000256" key="18">
    <source>
        <dbReference type="ARBA" id="ARBA00076526"/>
    </source>
</evidence>
<dbReference type="InterPro" id="IPR001675">
    <property type="entry name" value="Glyco_trans_29"/>
</dbReference>
<proteinExistence type="inferred from homology"/>
<comment type="subcellular location">
    <subcellularLocation>
        <location evidence="1">Golgi apparatus</location>
        <location evidence="1">Golgi stack membrane</location>
        <topology evidence="1">Single-pass type II membrane protein</topology>
    </subcellularLocation>
    <subcellularLocation>
        <location evidence="2">Secreted</location>
    </subcellularLocation>
</comment>
<dbReference type="GO" id="GO:0005576">
    <property type="term" value="C:extracellular region"/>
    <property type="evidence" value="ECO:0007669"/>
    <property type="project" value="UniProtKB-SubCell"/>
</dbReference>
<evidence type="ECO:0000256" key="11">
    <source>
        <dbReference type="ARBA" id="ARBA00023034"/>
    </source>
</evidence>
<dbReference type="FunFam" id="3.90.1480.20:FF:000012">
    <property type="entry name" value="ST6 beta-galactoside alpha-2,6-sialyltransferase 1"/>
    <property type="match status" value="1"/>
</dbReference>
<evidence type="ECO:0000256" key="20">
    <source>
        <dbReference type="ARBA" id="ARBA00080062"/>
    </source>
</evidence>
<evidence type="ECO:0000256" key="13">
    <source>
        <dbReference type="ARBA" id="ARBA00023157"/>
    </source>
</evidence>
<keyword evidence="7" id="KW-0808">Transferase</keyword>
<evidence type="ECO:0000256" key="12">
    <source>
        <dbReference type="ARBA" id="ARBA00023136"/>
    </source>
</evidence>
<dbReference type="Pfam" id="PF00777">
    <property type="entry name" value="Glyco_transf_29"/>
    <property type="match status" value="1"/>
</dbReference>
<evidence type="ECO:0000256" key="8">
    <source>
        <dbReference type="ARBA" id="ARBA00022692"/>
    </source>
</evidence>
<evidence type="ECO:0000313" key="21">
    <source>
        <dbReference type="EnsemblMetazoa" id="tetur08g01750.1"/>
    </source>
</evidence>
<keyword evidence="8" id="KW-0812">Transmembrane</keyword>
<dbReference type="PANTHER" id="PTHR46059">
    <property type="entry name" value="BETA-GALACTOSIDE ALPHA-2,6-SIALYLTRANSFERASE"/>
    <property type="match status" value="1"/>
</dbReference>
<keyword evidence="9" id="KW-0735">Signal-anchor</keyword>
<dbReference type="Proteomes" id="UP000015104">
    <property type="component" value="Unassembled WGS sequence"/>
</dbReference>
<dbReference type="EMBL" id="CAEY01001943">
    <property type="status" value="NOT_ANNOTATED_CDS"/>
    <property type="molecule type" value="Genomic_DNA"/>
</dbReference>
<evidence type="ECO:0000256" key="3">
    <source>
        <dbReference type="ARBA" id="ARBA00004922"/>
    </source>
</evidence>
<evidence type="ECO:0000256" key="14">
    <source>
        <dbReference type="ARBA" id="ARBA00023180"/>
    </source>
</evidence>
<comment type="pathway">
    <text evidence="3">Protein modification; protein glycosylation.</text>
</comment>
<dbReference type="EC" id="2.4.3.1" evidence="16"/>
<organism evidence="21 22">
    <name type="scientific">Tetranychus urticae</name>
    <name type="common">Two-spotted spider mite</name>
    <dbReference type="NCBI Taxonomy" id="32264"/>
    <lineage>
        <taxon>Eukaryota</taxon>
        <taxon>Metazoa</taxon>
        <taxon>Ecdysozoa</taxon>
        <taxon>Arthropoda</taxon>
        <taxon>Chelicerata</taxon>
        <taxon>Arachnida</taxon>
        <taxon>Acari</taxon>
        <taxon>Acariformes</taxon>
        <taxon>Trombidiformes</taxon>
        <taxon>Prostigmata</taxon>
        <taxon>Eleutherengona</taxon>
        <taxon>Raphignathae</taxon>
        <taxon>Tetranychoidea</taxon>
        <taxon>Tetranychidae</taxon>
        <taxon>Tetranychus</taxon>
    </lineage>
</organism>
<reference evidence="22" key="1">
    <citation type="submission" date="2011-08" db="EMBL/GenBank/DDBJ databases">
        <authorList>
            <person name="Rombauts S."/>
        </authorList>
    </citation>
    <scope>NUCLEOTIDE SEQUENCE</scope>
    <source>
        <strain evidence="22">London</strain>
    </source>
</reference>
<dbReference type="InterPro" id="IPR038578">
    <property type="entry name" value="GT29-like_sf"/>
</dbReference>
<accession>T1KAU1</accession>
<keyword evidence="5" id="KW-0964">Secreted</keyword>
<evidence type="ECO:0000256" key="7">
    <source>
        <dbReference type="ARBA" id="ARBA00022679"/>
    </source>
</evidence>
<evidence type="ECO:0000256" key="17">
    <source>
        <dbReference type="ARBA" id="ARBA00069321"/>
    </source>
</evidence>
<dbReference type="CDD" id="cd23968">
    <property type="entry name" value="GT29_ST6GAL1_2"/>
    <property type="match status" value="1"/>
</dbReference>
<comment type="similarity">
    <text evidence="4">Belongs to the glycosyltransferase 29 family.</text>
</comment>
<evidence type="ECO:0000256" key="9">
    <source>
        <dbReference type="ARBA" id="ARBA00022968"/>
    </source>
</evidence>
<keyword evidence="13" id="KW-1015">Disulfide bond</keyword>
<evidence type="ECO:0000256" key="5">
    <source>
        <dbReference type="ARBA" id="ARBA00022525"/>
    </source>
</evidence>
<reference evidence="21" key="2">
    <citation type="submission" date="2015-06" db="UniProtKB">
        <authorList>
            <consortium name="EnsemblMetazoa"/>
        </authorList>
    </citation>
    <scope>IDENTIFICATION</scope>
</reference>
<evidence type="ECO:0000313" key="22">
    <source>
        <dbReference type="Proteomes" id="UP000015104"/>
    </source>
</evidence>
<dbReference type="STRING" id="32264.T1KAU1"/>
<evidence type="ECO:0000256" key="6">
    <source>
        <dbReference type="ARBA" id="ARBA00022676"/>
    </source>
</evidence>
<evidence type="ECO:0000256" key="10">
    <source>
        <dbReference type="ARBA" id="ARBA00022989"/>
    </source>
</evidence>
<evidence type="ECO:0000256" key="2">
    <source>
        <dbReference type="ARBA" id="ARBA00004613"/>
    </source>
</evidence>
<keyword evidence="11" id="KW-0333">Golgi apparatus</keyword>
<dbReference type="GO" id="GO:0097503">
    <property type="term" value="P:sialylation"/>
    <property type="evidence" value="ECO:0007669"/>
    <property type="project" value="TreeGrafter"/>
</dbReference>
<evidence type="ECO:0000256" key="4">
    <source>
        <dbReference type="ARBA" id="ARBA00006003"/>
    </source>
</evidence>
<keyword evidence="22" id="KW-1185">Reference proteome</keyword>
<dbReference type="HOGENOM" id="CLU_038334_2_0_1"/>
<evidence type="ECO:0000256" key="19">
    <source>
        <dbReference type="ARBA" id="ARBA00076676"/>
    </source>
</evidence>
<dbReference type="EnsemblMetazoa" id="tetur08g01750.1">
    <property type="protein sequence ID" value="tetur08g01750.1"/>
    <property type="gene ID" value="tetur08g01750"/>
</dbReference>
<protein>
    <recommendedName>
        <fullName evidence="17">Beta-galactoside alpha-2,6-sialyltransferase 1</fullName>
        <ecNumber evidence="16">2.4.3.1</ecNumber>
    </recommendedName>
    <alternativeName>
        <fullName evidence="20">CMP-N-acetylneuraminate-beta-galactosamide-alpha-2,6-sialyltransferase 1</fullName>
    </alternativeName>
    <alternativeName>
        <fullName evidence="19">ST6Gal I</fullName>
    </alternativeName>
    <alternativeName>
        <fullName evidence="18">Sialyltransferase 1</fullName>
    </alternativeName>
</protein>
<sequence>MVDEDHATKTGTVFPIKSILCGNRVDCPLIPKNEASWMRDLQYMISQTYQVHRAMFKNMVDSAKGFIVSDEESLFQSSNDIDTIEKHRKMTLNVTYDHELRRKIEIFLVQLRSKLRSWELRSKSILWKEQNSYNRYNITYQRSIPTYPSVTRLCTVPFVTIDSSLEPFTSNGFAPILPKIPVINFLKERFPIHETCALVANSGSLSGSMKGTEIDSHDIIIRFNDAPTVGYEVDVGKKTSIRILNSQVVSRRSFNLSDPLYSSAVNLVWDPSSFQVDLKHWYSSPDHNFFPNYQIARKLTPNIPFYIIHPRVAWDLWKQLQTSKPHRINRTPPSSGFIGLLLALRLCSYVYAYEYIPSIRITEKCHYYDNTSGLGCTFGDWHPLATEKLYALHLNTASDYDLAINGRMRTRGCG</sequence>
<keyword evidence="12" id="KW-0472">Membrane</keyword>
<dbReference type="GO" id="GO:0003835">
    <property type="term" value="F:beta-galactoside alpha-2,6-sialyltransferase activity"/>
    <property type="evidence" value="ECO:0007669"/>
    <property type="project" value="UniProtKB-EC"/>
</dbReference>
<evidence type="ECO:0000256" key="16">
    <source>
        <dbReference type="ARBA" id="ARBA00034329"/>
    </source>
</evidence>
<name>T1KAU1_TETUR</name>
<dbReference type="Gene3D" id="3.90.1480.20">
    <property type="entry name" value="Glycosyl transferase family 29"/>
    <property type="match status" value="1"/>
</dbReference>
<keyword evidence="6" id="KW-0328">Glycosyltransferase</keyword>
<dbReference type="PANTHER" id="PTHR46059:SF1">
    <property type="entry name" value="BETA-GALACTOSIDE ALPHA-2,6-SIALYLTRANSFERASE"/>
    <property type="match status" value="1"/>
</dbReference>
<comment type="catalytic activity">
    <reaction evidence="15">
        <text>a beta-D-galactoside + CMP-N-acetyl-beta-neuraminate = an N-acetyl-alpha-neuraminyl-(2-&gt;6)-beta-D-galactosyl derivative + CMP + H(+)</text>
        <dbReference type="Rhea" id="RHEA:52104"/>
        <dbReference type="ChEBI" id="CHEBI:15378"/>
        <dbReference type="ChEBI" id="CHEBI:28034"/>
        <dbReference type="ChEBI" id="CHEBI:57812"/>
        <dbReference type="ChEBI" id="CHEBI:60377"/>
        <dbReference type="ChEBI" id="CHEBI:136398"/>
        <dbReference type="EC" id="2.4.3.1"/>
    </reaction>
</comment>
<dbReference type="AlphaFoldDB" id="T1KAU1"/>
<dbReference type="GO" id="GO:0032580">
    <property type="term" value="C:Golgi cisterna membrane"/>
    <property type="evidence" value="ECO:0007669"/>
    <property type="project" value="UniProtKB-SubCell"/>
</dbReference>
<keyword evidence="10" id="KW-1133">Transmembrane helix</keyword>
<keyword evidence="14" id="KW-0325">Glycoprotein</keyword>